<proteinExistence type="predicted"/>
<organism evidence="4">
    <name type="scientific">hydrothermal vent metagenome</name>
    <dbReference type="NCBI Taxonomy" id="652676"/>
    <lineage>
        <taxon>unclassified sequences</taxon>
        <taxon>metagenomes</taxon>
        <taxon>ecological metagenomes</taxon>
    </lineage>
</organism>
<name>A0A3B0YJ02_9ZZZZ</name>
<dbReference type="InterPro" id="IPR011006">
    <property type="entry name" value="CheY-like_superfamily"/>
</dbReference>
<dbReference type="CDD" id="cd00156">
    <property type="entry name" value="REC"/>
    <property type="match status" value="1"/>
</dbReference>
<feature type="domain" description="ANTAR" evidence="3">
    <location>
        <begin position="124"/>
        <end position="185"/>
    </location>
</feature>
<dbReference type="GO" id="GO:0003723">
    <property type="term" value="F:RNA binding"/>
    <property type="evidence" value="ECO:0007669"/>
    <property type="project" value="InterPro"/>
</dbReference>
<dbReference type="SUPFAM" id="SSF52172">
    <property type="entry name" value="CheY-like"/>
    <property type="match status" value="1"/>
</dbReference>
<evidence type="ECO:0000259" key="2">
    <source>
        <dbReference type="PROSITE" id="PS50110"/>
    </source>
</evidence>
<evidence type="ECO:0008006" key="5">
    <source>
        <dbReference type="Google" id="ProtNLM"/>
    </source>
</evidence>
<keyword evidence="1" id="KW-0597">Phosphoprotein</keyword>
<dbReference type="PROSITE" id="PS50921">
    <property type="entry name" value="ANTAR"/>
    <property type="match status" value="1"/>
</dbReference>
<sequence length="194" mass="21476">MSAKNGRRGLSSVMVVEDNSIVRDLVCMSLTKHGYKVIQAASGEEALAICSQRKPDIAIIDDCLPGINGDEVAKIFGEELKIPFMVLTADSEPKTIERYIALGASSYLVKPASSESLLAALNIAYSNARNIRQLVLKSNRDHYIGRAVACLMLLHGFSEKRAIESLKLEARNERKKLWLKAQEVFETSLQHSRT</sequence>
<evidence type="ECO:0000313" key="4">
    <source>
        <dbReference type="EMBL" id="VAW79381.1"/>
    </source>
</evidence>
<dbReference type="Pfam" id="PF00072">
    <property type="entry name" value="Response_reg"/>
    <property type="match status" value="1"/>
</dbReference>
<dbReference type="InterPro" id="IPR008327">
    <property type="entry name" value="Sig_transdc_resp-reg_antiterm"/>
</dbReference>
<dbReference type="EMBL" id="UOFL01000171">
    <property type="protein sequence ID" value="VAW79381.1"/>
    <property type="molecule type" value="Genomic_DNA"/>
</dbReference>
<reference evidence="4" key="1">
    <citation type="submission" date="2018-06" db="EMBL/GenBank/DDBJ databases">
        <authorList>
            <person name="Zhirakovskaya E."/>
        </authorList>
    </citation>
    <scope>NUCLEOTIDE SEQUENCE</scope>
</reference>
<evidence type="ECO:0000256" key="1">
    <source>
        <dbReference type="ARBA" id="ARBA00022553"/>
    </source>
</evidence>
<protein>
    <recommendedName>
        <fullName evidence="5">Response regulatory domain-containing protein</fullName>
    </recommendedName>
</protein>
<dbReference type="AlphaFoldDB" id="A0A3B0YJ02"/>
<gene>
    <name evidence="4" type="ORF">MNBD_GAMMA12-491</name>
</gene>
<dbReference type="PANTHER" id="PTHR44591">
    <property type="entry name" value="STRESS RESPONSE REGULATOR PROTEIN 1"/>
    <property type="match status" value="1"/>
</dbReference>
<accession>A0A3B0YJ02</accession>
<dbReference type="InterPro" id="IPR050595">
    <property type="entry name" value="Bact_response_regulator"/>
</dbReference>
<feature type="domain" description="Response regulatory" evidence="2">
    <location>
        <begin position="12"/>
        <end position="125"/>
    </location>
</feature>
<dbReference type="PANTHER" id="PTHR44591:SF23">
    <property type="entry name" value="CHEY SUBFAMILY"/>
    <property type="match status" value="1"/>
</dbReference>
<dbReference type="Gene3D" id="3.40.50.2300">
    <property type="match status" value="1"/>
</dbReference>
<dbReference type="InterPro" id="IPR005561">
    <property type="entry name" value="ANTAR"/>
</dbReference>
<dbReference type="InterPro" id="IPR001789">
    <property type="entry name" value="Sig_transdc_resp-reg_receiver"/>
</dbReference>
<dbReference type="GO" id="GO:0000160">
    <property type="term" value="P:phosphorelay signal transduction system"/>
    <property type="evidence" value="ECO:0007669"/>
    <property type="project" value="InterPro"/>
</dbReference>
<dbReference type="PROSITE" id="PS50110">
    <property type="entry name" value="RESPONSE_REGULATORY"/>
    <property type="match status" value="1"/>
</dbReference>
<dbReference type="PIRSF" id="PIRSF036382">
    <property type="entry name" value="RR_antiterm"/>
    <property type="match status" value="1"/>
</dbReference>
<dbReference type="SMART" id="SM00448">
    <property type="entry name" value="REC"/>
    <property type="match status" value="1"/>
</dbReference>
<evidence type="ECO:0000259" key="3">
    <source>
        <dbReference type="PROSITE" id="PS50921"/>
    </source>
</evidence>